<evidence type="ECO:0000256" key="5">
    <source>
        <dbReference type="ARBA" id="ARBA00022989"/>
    </source>
</evidence>
<keyword evidence="5 7" id="KW-1133">Transmembrane helix</keyword>
<accession>A0A363NVJ8</accession>
<organism evidence="8 9">
    <name type="scientific">Sphingobacterium athyrii</name>
    <dbReference type="NCBI Taxonomy" id="2152717"/>
    <lineage>
        <taxon>Bacteria</taxon>
        <taxon>Pseudomonadati</taxon>
        <taxon>Bacteroidota</taxon>
        <taxon>Sphingobacteriia</taxon>
        <taxon>Sphingobacteriales</taxon>
        <taxon>Sphingobacteriaceae</taxon>
        <taxon>Sphingobacterium</taxon>
    </lineage>
</organism>
<dbReference type="NCBIfam" id="NF037982">
    <property type="entry name" value="Nramp_1"/>
    <property type="match status" value="1"/>
</dbReference>
<evidence type="ECO:0000256" key="6">
    <source>
        <dbReference type="ARBA" id="ARBA00023136"/>
    </source>
</evidence>
<evidence type="ECO:0000256" key="7">
    <source>
        <dbReference type="SAM" id="Phobius"/>
    </source>
</evidence>
<reference evidence="8 9" key="1">
    <citation type="submission" date="2018-04" db="EMBL/GenBank/DDBJ databases">
        <title>Sphingobacterium sp. M46 Genome.</title>
        <authorList>
            <person name="Cheng J."/>
            <person name="Li Y."/>
        </authorList>
    </citation>
    <scope>NUCLEOTIDE SEQUENCE [LARGE SCALE GENOMIC DNA]</scope>
    <source>
        <strain evidence="8 9">M46</strain>
    </source>
</reference>
<dbReference type="GO" id="GO:0005384">
    <property type="term" value="F:manganese ion transmembrane transporter activity"/>
    <property type="evidence" value="ECO:0007669"/>
    <property type="project" value="TreeGrafter"/>
</dbReference>
<feature type="transmembrane region" description="Helical" evidence="7">
    <location>
        <begin position="153"/>
        <end position="171"/>
    </location>
</feature>
<evidence type="ECO:0000256" key="2">
    <source>
        <dbReference type="ARBA" id="ARBA00022448"/>
    </source>
</evidence>
<keyword evidence="3 7" id="KW-0812">Transmembrane</keyword>
<dbReference type="GO" id="GO:0015293">
    <property type="term" value="F:symporter activity"/>
    <property type="evidence" value="ECO:0007669"/>
    <property type="project" value="UniProtKB-KW"/>
</dbReference>
<feature type="transmembrane region" description="Helical" evidence="7">
    <location>
        <begin position="348"/>
        <end position="370"/>
    </location>
</feature>
<dbReference type="GO" id="GO:0005886">
    <property type="term" value="C:plasma membrane"/>
    <property type="evidence" value="ECO:0007669"/>
    <property type="project" value="TreeGrafter"/>
</dbReference>
<keyword evidence="6 7" id="KW-0472">Membrane</keyword>
<evidence type="ECO:0000256" key="4">
    <source>
        <dbReference type="ARBA" id="ARBA00022847"/>
    </source>
</evidence>
<dbReference type="Proteomes" id="UP000250831">
    <property type="component" value="Unassembled WGS sequence"/>
</dbReference>
<feature type="transmembrane region" description="Helical" evidence="7">
    <location>
        <begin position="45"/>
        <end position="68"/>
    </location>
</feature>
<keyword evidence="2" id="KW-0813">Transport</keyword>
<feature type="transmembrane region" description="Helical" evidence="7">
    <location>
        <begin position="277"/>
        <end position="303"/>
    </location>
</feature>
<feature type="transmembrane region" description="Helical" evidence="7">
    <location>
        <begin position="235"/>
        <end position="257"/>
    </location>
</feature>
<evidence type="ECO:0000256" key="1">
    <source>
        <dbReference type="ARBA" id="ARBA00004141"/>
    </source>
</evidence>
<evidence type="ECO:0000313" key="8">
    <source>
        <dbReference type="EMBL" id="PUV24809.1"/>
    </source>
</evidence>
<dbReference type="GO" id="GO:0015086">
    <property type="term" value="F:cadmium ion transmembrane transporter activity"/>
    <property type="evidence" value="ECO:0007669"/>
    <property type="project" value="TreeGrafter"/>
</dbReference>
<dbReference type="PANTHER" id="PTHR11706">
    <property type="entry name" value="SOLUTE CARRIER PROTEIN FAMILY 11 MEMBER"/>
    <property type="match status" value="1"/>
</dbReference>
<feature type="transmembrane region" description="Helical" evidence="7">
    <location>
        <begin position="391"/>
        <end position="409"/>
    </location>
</feature>
<feature type="transmembrane region" description="Helical" evidence="7">
    <location>
        <begin position="89"/>
        <end position="108"/>
    </location>
</feature>
<gene>
    <name evidence="8" type="ORF">DCO56_07540</name>
</gene>
<dbReference type="GO" id="GO:0034755">
    <property type="term" value="P:iron ion transmembrane transport"/>
    <property type="evidence" value="ECO:0007669"/>
    <property type="project" value="TreeGrafter"/>
</dbReference>
<comment type="subcellular location">
    <subcellularLocation>
        <location evidence="1">Membrane</location>
        <topology evidence="1">Multi-pass membrane protein</topology>
    </subcellularLocation>
</comment>
<dbReference type="InterPro" id="IPR001046">
    <property type="entry name" value="NRAMP_fam"/>
</dbReference>
<dbReference type="AlphaFoldDB" id="A0A363NVJ8"/>
<feature type="transmembrane region" description="Helical" evidence="7">
    <location>
        <begin position="323"/>
        <end position="342"/>
    </location>
</feature>
<dbReference type="Gene3D" id="1.20.1740.10">
    <property type="entry name" value="Amino acid/polyamine transporter I"/>
    <property type="match status" value="1"/>
</dbReference>
<dbReference type="EMBL" id="QCXX01000002">
    <property type="protein sequence ID" value="PUV24809.1"/>
    <property type="molecule type" value="Genomic_DNA"/>
</dbReference>
<proteinExistence type="predicted"/>
<sequence length="410" mass="44262">MEQQQAPKRSLFKNWLSILGPGVITAALVFGPSKMTITSKMGADYGFSLLWVVVVAICFMTVFTNMAARIGIARDESLLTLIRNKFGKTISIVIGIGIFLVATCFQSGNATGVSISISEATGTNPQIWIIVFNVIGILLLFFKSFYALLEKLMLALIILMLFAFLSTAIMIETPVGDFLKGFAPSIPPGSVGLIIAFTASCFSIVGAFYQSYLVQSRRKLSGDQQTTQRQLMGSRIGIIILGIMSAAVMVCAANTLHPQGIKLRSAAEMGRALEPLLGTYASHLFFVGLFGASFSSLIGNAVLGGSLLGDTFGYGNNLNHPKVKLFISMVMIFGSVIALIFGNLPLELIVFAQSITIFLVPFIGIILFLIANDQEIMGDLRNKPLTKLWTVLGLVLLVALAISNFYNLIK</sequence>
<protein>
    <submittedName>
        <fullName evidence="8">Divalent metal cation transporter</fullName>
    </submittedName>
</protein>
<name>A0A363NVJ8_9SPHI</name>
<keyword evidence="4" id="KW-0769">Symport</keyword>
<dbReference type="RefSeq" id="WP_108633145.1">
    <property type="nucleotide sequence ID" value="NZ_QCXX01000002.1"/>
</dbReference>
<evidence type="ECO:0000313" key="9">
    <source>
        <dbReference type="Proteomes" id="UP000250831"/>
    </source>
</evidence>
<feature type="transmembrane region" description="Helical" evidence="7">
    <location>
        <begin position="128"/>
        <end position="146"/>
    </location>
</feature>
<dbReference type="OrthoDB" id="9787548at2"/>
<dbReference type="Pfam" id="PF01566">
    <property type="entry name" value="Nramp"/>
    <property type="match status" value="1"/>
</dbReference>
<evidence type="ECO:0000256" key="3">
    <source>
        <dbReference type="ARBA" id="ARBA00022692"/>
    </source>
</evidence>
<feature type="transmembrane region" description="Helical" evidence="7">
    <location>
        <begin position="191"/>
        <end position="214"/>
    </location>
</feature>
<comment type="caution">
    <text evidence="8">The sequence shown here is derived from an EMBL/GenBank/DDBJ whole genome shotgun (WGS) entry which is preliminary data.</text>
</comment>
<feature type="transmembrane region" description="Helical" evidence="7">
    <location>
        <begin position="12"/>
        <end position="33"/>
    </location>
</feature>
<keyword evidence="9" id="KW-1185">Reference proteome</keyword>
<dbReference type="PANTHER" id="PTHR11706:SF33">
    <property type="entry name" value="NATURAL RESISTANCE-ASSOCIATED MACROPHAGE PROTEIN 2"/>
    <property type="match status" value="1"/>
</dbReference>